<dbReference type="PANTHER" id="PTHR43075">
    <property type="entry name" value="FORMATE LYASE ACTIVATING ENZYME, PUTATIVE (AFU_ORTHOLOGUE AFUA_2G15630)-RELATED"/>
    <property type="match status" value="1"/>
</dbReference>
<sequence>MKAALKEMDRQVGGLKTDQQDIAYRGLIIRHLMMPGGLEDTKGILRFIKAELSPDCLVNLMDQYRPAHQAYKYEELSRRVSSREFREAVTLAEKLGLRLAT</sequence>
<comment type="caution">
    <text evidence="1">The sequence shown here is derived from an EMBL/GenBank/DDBJ whole genome shotgun (WGS) entry which is preliminary data.</text>
</comment>
<accession>A0A1Q8QLK9</accession>
<reference evidence="1 2" key="1">
    <citation type="submission" date="2016-09" db="EMBL/GenBank/DDBJ databases">
        <title>Complete genome of Desulfosporosinus sp. OL.</title>
        <authorList>
            <person name="Mardanov A."/>
            <person name="Beletsky A."/>
            <person name="Panova A."/>
            <person name="Karnachuk O."/>
            <person name="Ravin N."/>
        </authorList>
    </citation>
    <scope>NUCLEOTIDE SEQUENCE [LARGE SCALE GENOMIC DNA]</scope>
    <source>
        <strain evidence="1 2">OL</strain>
    </source>
</reference>
<organism evidence="1 2">
    <name type="scientific">Desulfosporosinus metallidurans</name>
    <dbReference type="NCBI Taxonomy" id="1888891"/>
    <lineage>
        <taxon>Bacteria</taxon>
        <taxon>Bacillati</taxon>
        <taxon>Bacillota</taxon>
        <taxon>Clostridia</taxon>
        <taxon>Eubacteriales</taxon>
        <taxon>Desulfitobacteriaceae</taxon>
        <taxon>Desulfosporosinus</taxon>
    </lineage>
</organism>
<dbReference type="AlphaFoldDB" id="A0A1Q8QLK9"/>
<dbReference type="PANTHER" id="PTHR43075:SF1">
    <property type="entry name" value="FORMATE LYASE ACTIVATING ENZYME, PUTATIVE (AFU_ORTHOLOGUE AFUA_2G15630)-RELATED"/>
    <property type="match status" value="1"/>
</dbReference>
<protein>
    <submittedName>
        <fullName evidence="1">Radical activating enzyme</fullName>
    </submittedName>
</protein>
<dbReference type="InterPro" id="IPR040085">
    <property type="entry name" value="MJ0674-like"/>
</dbReference>
<dbReference type="Proteomes" id="UP000186102">
    <property type="component" value="Unassembled WGS sequence"/>
</dbReference>
<keyword evidence="2" id="KW-1185">Reference proteome</keyword>
<proteinExistence type="predicted"/>
<evidence type="ECO:0000313" key="1">
    <source>
        <dbReference type="EMBL" id="OLN28234.1"/>
    </source>
</evidence>
<dbReference type="EMBL" id="MLBF01000045">
    <property type="protein sequence ID" value="OLN28234.1"/>
    <property type="molecule type" value="Genomic_DNA"/>
</dbReference>
<gene>
    <name evidence="1" type="ORF">DSOL_4132</name>
</gene>
<dbReference type="RefSeq" id="WP_207649652.1">
    <property type="nucleotide sequence ID" value="NZ_MLBF01000045.1"/>
</dbReference>
<evidence type="ECO:0000313" key="2">
    <source>
        <dbReference type="Proteomes" id="UP000186102"/>
    </source>
</evidence>
<name>A0A1Q8QLK9_9FIRM</name>
<dbReference type="STRING" id="1888891.DSOL_4132"/>